<evidence type="ECO:0000256" key="4">
    <source>
        <dbReference type="ARBA" id="ARBA00022692"/>
    </source>
</evidence>
<evidence type="ECO:0000259" key="8">
    <source>
        <dbReference type="PROSITE" id="PS50850"/>
    </source>
</evidence>
<dbReference type="EMBL" id="JAGYPJ010000001">
    <property type="protein sequence ID" value="MBS4199285.1"/>
    <property type="molecule type" value="Genomic_DNA"/>
</dbReference>
<keyword evidence="5 7" id="KW-1133">Transmembrane helix</keyword>
<feature type="transmembrane region" description="Helical" evidence="7">
    <location>
        <begin position="346"/>
        <end position="364"/>
    </location>
</feature>
<dbReference type="SUPFAM" id="SSF103473">
    <property type="entry name" value="MFS general substrate transporter"/>
    <property type="match status" value="1"/>
</dbReference>
<feature type="transmembrane region" description="Helical" evidence="7">
    <location>
        <begin position="43"/>
        <end position="64"/>
    </location>
</feature>
<evidence type="ECO:0000256" key="7">
    <source>
        <dbReference type="SAM" id="Phobius"/>
    </source>
</evidence>
<evidence type="ECO:0000256" key="6">
    <source>
        <dbReference type="ARBA" id="ARBA00023136"/>
    </source>
</evidence>
<feature type="transmembrane region" description="Helical" evidence="7">
    <location>
        <begin position="160"/>
        <end position="179"/>
    </location>
</feature>
<dbReference type="AlphaFoldDB" id="A0A942TKG7"/>
<dbReference type="InterPro" id="IPR020846">
    <property type="entry name" value="MFS_dom"/>
</dbReference>
<evidence type="ECO:0000313" key="10">
    <source>
        <dbReference type="Proteomes" id="UP000682713"/>
    </source>
</evidence>
<feature type="transmembrane region" description="Helical" evidence="7">
    <location>
        <begin position="218"/>
        <end position="237"/>
    </location>
</feature>
<proteinExistence type="inferred from homology"/>
<dbReference type="Proteomes" id="UP000682713">
    <property type="component" value="Unassembled WGS sequence"/>
</dbReference>
<feature type="transmembrane region" description="Helical" evidence="7">
    <location>
        <begin position="307"/>
        <end position="325"/>
    </location>
</feature>
<sequence>MATFFLILIYLAFISLGLPDSLLGVAWPAMQPEFGARLETAGVLFMIIAGGTIISSLSSGTVIGKLGTGKVTFISVFMTAVALLGFSYAPSFIWLVIFAIPLGLGAGSVDAALNNYVATHYKAHHMSWLHCFWGVGATLGPIIIAQFISEQNAWRNGYFTIAGIQFVLVIILFFSLPLWNKVGNRSNNHLSEEQDDTNANIDESVKNTRPLKIRGVKLALIAFLFYCGVEATMGLWGSSYLVNVKELPVEVAARWVSLYYGGITIGRFVTGFITLKVTNKMLIRAGQMIALAGALCLFLPLSPGFSLVGFILVGLGLAPIFPSMLHETPARFGKKHSQTIMGYQMAVAYTGATFLPPLFGLIASHSTIKLFPLFIVIFVAVMLLGSEKLNELFRKKPITNIPNSSAS</sequence>
<dbReference type="GO" id="GO:0005886">
    <property type="term" value="C:plasma membrane"/>
    <property type="evidence" value="ECO:0007669"/>
    <property type="project" value="UniProtKB-SubCell"/>
</dbReference>
<feature type="transmembrane region" description="Helical" evidence="7">
    <location>
        <begin position="370"/>
        <end position="386"/>
    </location>
</feature>
<comment type="subcellular location">
    <subcellularLocation>
        <location evidence="1">Cell membrane</location>
        <topology evidence="1">Multi-pass membrane protein</topology>
    </subcellularLocation>
</comment>
<comment type="caution">
    <text evidence="9">The sequence shown here is derived from an EMBL/GenBank/DDBJ whole genome shotgun (WGS) entry which is preliminary data.</text>
</comment>
<comment type="similarity">
    <text evidence="2">Belongs to the major facilitator superfamily.</text>
</comment>
<evidence type="ECO:0000256" key="3">
    <source>
        <dbReference type="ARBA" id="ARBA00022448"/>
    </source>
</evidence>
<dbReference type="InterPro" id="IPR011701">
    <property type="entry name" value="MFS"/>
</dbReference>
<protein>
    <submittedName>
        <fullName evidence="9">MFS transporter</fullName>
    </submittedName>
</protein>
<gene>
    <name evidence="9" type="ORF">KHA93_06400</name>
</gene>
<dbReference type="GO" id="GO:0022857">
    <property type="term" value="F:transmembrane transporter activity"/>
    <property type="evidence" value="ECO:0007669"/>
    <property type="project" value="InterPro"/>
</dbReference>
<evidence type="ECO:0000256" key="5">
    <source>
        <dbReference type="ARBA" id="ARBA00022989"/>
    </source>
</evidence>
<name>A0A942TKG7_9BACI</name>
<dbReference type="Pfam" id="PF07690">
    <property type="entry name" value="MFS_1"/>
    <property type="match status" value="1"/>
</dbReference>
<evidence type="ECO:0000256" key="1">
    <source>
        <dbReference type="ARBA" id="ARBA00004651"/>
    </source>
</evidence>
<feature type="transmembrane region" description="Helical" evidence="7">
    <location>
        <begin position="128"/>
        <end position="148"/>
    </location>
</feature>
<dbReference type="RefSeq" id="WP_213109976.1">
    <property type="nucleotide sequence ID" value="NZ_JAGYPJ010000001.1"/>
</dbReference>
<dbReference type="PROSITE" id="PS50850">
    <property type="entry name" value="MFS"/>
    <property type="match status" value="1"/>
</dbReference>
<feature type="domain" description="Major facilitator superfamily (MFS) profile" evidence="8">
    <location>
        <begin position="5"/>
        <end position="390"/>
    </location>
</feature>
<feature type="transmembrane region" description="Helical" evidence="7">
    <location>
        <begin position="95"/>
        <end position="116"/>
    </location>
</feature>
<dbReference type="InterPro" id="IPR051788">
    <property type="entry name" value="MFS_Transporter"/>
</dbReference>
<dbReference type="Gene3D" id="1.20.1250.20">
    <property type="entry name" value="MFS general substrate transporter like domains"/>
    <property type="match status" value="2"/>
</dbReference>
<keyword evidence="4 7" id="KW-0812">Transmembrane</keyword>
<reference evidence="9 10" key="1">
    <citation type="submission" date="2021-05" db="EMBL/GenBank/DDBJ databases">
        <title>Novel Bacillus species.</title>
        <authorList>
            <person name="Liu G."/>
        </authorList>
    </citation>
    <scope>NUCLEOTIDE SEQUENCE [LARGE SCALE GENOMIC DNA]</scope>
    <source>
        <strain evidence="9 10">FJAT-49732</strain>
    </source>
</reference>
<keyword evidence="3" id="KW-0813">Transport</keyword>
<keyword evidence="10" id="KW-1185">Reference proteome</keyword>
<feature type="transmembrane region" description="Helical" evidence="7">
    <location>
        <begin position="257"/>
        <end position="275"/>
    </location>
</feature>
<dbReference type="PANTHER" id="PTHR23514">
    <property type="entry name" value="BYPASS OF STOP CODON PROTEIN 6"/>
    <property type="match status" value="1"/>
</dbReference>
<accession>A0A942TKG7</accession>
<organism evidence="9 10">
    <name type="scientific">Lederbergia citrisecunda</name>
    <dbReference type="NCBI Taxonomy" id="2833583"/>
    <lineage>
        <taxon>Bacteria</taxon>
        <taxon>Bacillati</taxon>
        <taxon>Bacillota</taxon>
        <taxon>Bacilli</taxon>
        <taxon>Bacillales</taxon>
        <taxon>Bacillaceae</taxon>
        <taxon>Lederbergia</taxon>
    </lineage>
</organism>
<evidence type="ECO:0000313" key="9">
    <source>
        <dbReference type="EMBL" id="MBS4199285.1"/>
    </source>
</evidence>
<feature type="transmembrane region" description="Helical" evidence="7">
    <location>
        <begin position="71"/>
        <end position="89"/>
    </location>
</feature>
<dbReference type="PANTHER" id="PTHR23514:SF3">
    <property type="entry name" value="BYPASS OF STOP CODON PROTEIN 6"/>
    <property type="match status" value="1"/>
</dbReference>
<keyword evidence="6 7" id="KW-0472">Membrane</keyword>
<dbReference type="InterPro" id="IPR036259">
    <property type="entry name" value="MFS_trans_sf"/>
</dbReference>
<evidence type="ECO:0000256" key="2">
    <source>
        <dbReference type="ARBA" id="ARBA00008335"/>
    </source>
</evidence>